<dbReference type="EMBL" id="SJOO01000001">
    <property type="protein sequence ID" value="TCB95109.1"/>
    <property type="molecule type" value="Genomic_DNA"/>
</dbReference>
<dbReference type="RefSeq" id="WP_131632661.1">
    <property type="nucleotide sequence ID" value="NZ_JANIER010000002.1"/>
</dbReference>
<evidence type="ECO:0000313" key="1">
    <source>
        <dbReference type="EMBL" id="TCB95109.1"/>
    </source>
</evidence>
<accession>A0A4R0GI36</accession>
<dbReference type="Proteomes" id="UP000291424">
    <property type="component" value="Unassembled WGS sequence"/>
</dbReference>
<proteinExistence type="predicted"/>
<comment type="caution">
    <text evidence="1">The sequence shown here is derived from an EMBL/GenBank/DDBJ whole genome shotgun (WGS) entry which is preliminary data.</text>
</comment>
<evidence type="ECO:0000313" key="2">
    <source>
        <dbReference type="Proteomes" id="UP000291424"/>
    </source>
</evidence>
<gene>
    <name evidence="1" type="ORF">E0L20_03250</name>
</gene>
<dbReference type="AlphaFoldDB" id="A0A4R0GI36"/>
<organism evidence="1 2">
    <name type="scientific">Enterobacter wuhouensis</name>
    <dbReference type="NCBI Taxonomy" id="2529381"/>
    <lineage>
        <taxon>Bacteria</taxon>
        <taxon>Pseudomonadati</taxon>
        <taxon>Pseudomonadota</taxon>
        <taxon>Gammaproteobacteria</taxon>
        <taxon>Enterobacterales</taxon>
        <taxon>Enterobacteriaceae</taxon>
        <taxon>Enterobacter</taxon>
    </lineage>
</organism>
<protein>
    <submittedName>
        <fullName evidence="1">Uncharacterized protein</fullName>
    </submittedName>
</protein>
<dbReference type="OrthoDB" id="5588171at2"/>
<sequence>MKNNRITAKVLLTVPADIMNYIASNPRMLEGITTGDAKVLNNNVQWDAFVYALSLADNGKDLSVSYEYANRDYISESLAGVTILVMNKNELEKA</sequence>
<name>A0A4R0GI36_9ENTR</name>
<reference evidence="1 2" key="1">
    <citation type="submission" date="2019-02" db="EMBL/GenBank/DDBJ databases">
        <title>The draft genome of Enterobacter spp. strains.</title>
        <authorList>
            <person name="Wang C."/>
            <person name="Feng Y."/>
            <person name="Zong Z."/>
        </authorList>
    </citation>
    <scope>NUCLEOTIDE SEQUENCE [LARGE SCALE GENOMIC DNA]</scope>
    <source>
        <strain evidence="1 2">WCHEW120002</strain>
    </source>
</reference>